<keyword evidence="3" id="KW-0804">Transcription</keyword>
<feature type="domain" description="HTH tetR-type" evidence="5">
    <location>
        <begin position="5"/>
        <end position="65"/>
    </location>
</feature>
<evidence type="ECO:0000256" key="2">
    <source>
        <dbReference type="ARBA" id="ARBA00023125"/>
    </source>
</evidence>
<name>A0ABY0FG54_9NEIS</name>
<dbReference type="PANTHER" id="PTHR47506">
    <property type="entry name" value="TRANSCRIPTIONAL REGULATORY PROTEIN"/>
    <property type="match status" value="1"/>
</dbReference>
<dbReference type="Gene3D" id="1.10.357.10">
    <property type="entry name" value="Tetracycline Repressor, domain 2"/>
    <property type="match status" value="1"/>
</dbReference>
<evidence type="ECO:0000256" key="1">
    <source>
        <dbReference type="ARBA" id="ARBA00023015"/>
    </source>
</evidence>
<dbReference type="Pfam" id="PF00440">
    <property type="entry name" value="TetR_N"/>
    <property type="match status" value="1"/>
</dbReference>
<dbReference type="Pfam" id="PF16925">
    <property type="entry name" value="TetR_C_13"/>
    <property type="match status" value="1"/>
</dbReference>
<keyword evidence="7" id="KW-1185">Reference proteome</keyword>
<dbReference type="Proteomes" id="UP000290682">
    <property type="component" value="Unassembled WGS sequence"/>
</dbReference>
<accession>A0ABY0FG54</accession>
<dbReference type="PROSITE" id="PS50977">
    <property type="entry name" value="HTH_TETR_2"/>
    <property type="match status" value="1"/>
</dbReference>
<organism evidence="6 7">
    <name type="scientific">Crenobacter cavernae</name>
    <dbReference type="NCBI Taxonomy" id="2290923"/>
    <lineage>
        <taxon>Bacteria</taxon>
        <taxon>Pseudomonadati</taxon>
        <taxon>Pseudomonadota</taxon>
        <taxon>Betaproteobacteria</taxon>
        <taxon>Neisseriales</taxon>
        <taxon>Neisseriaceae</taxon>
        <taxon>Crenobacter</taxon>
    </lineage>
</organism>
<dbReference type="RefSeq" id="WP_129211932.1">
    <property type="nucleotide sequence ID" value="NZ_REGR01000003.1"/>
</dbReference>
<dbReference type="SUPFAM" id="SSF46689">
    <property type="entry name" value="Homeodomain-like"/>
    <property type="match status" value="1"/>
</dbReference>
<proteinExistence type="predicted"/>
<evidence type="ECO:0000256" key="3">
    <source>
        <dbReference type="ARBA" id="ARBA00023163"/>
    </source>
</evidence>
<evidence type="ECO:0000313" key="6">
    <source>
        <dbReference type="EMBL" id="RXZ44375.1"/>
    </source>
</evidence>
<evidence type="ECO:0000259" key="5">
    <source>
        <dbReference type="PROSITE" id="PS50977"/>
    </source>
</evidence>
<feature type="DNA-binding region" description="H-T-H motif" evidence="4">
    <location>
        <begin position="28"/>
        <end position="47"/>
    </location>
</feature>
<evidence type="ECO:0000313" key="7">
    <source>
        <dbReference type="Proteomes" id="UP000290682"/>
    </source>
</evidence>
<reference evidence="6 7" key="1">
    <citation type="submission" date="2018-10" db="EMBL/GenBank/DDBJ databases">
        <title>Draft genome of Fastidiocella sp. strain 375T, a bacterium isolated from a karstic cave dripping water.</title>
        <authorList>
            <person name="Coelho C."/>
            <person name="Verissimo A."/>
            <person name="Tiago I."/>
        </authorList>
    </citation>
    <scope>NUCLEOTIDE SEQUENCE [LARGE SCALE GENOMIC DNA]</scope>
    <source>
        <strain evidence="6 7">CAVE-375</strain>
    </source>
</reference>
<dbReference type="InterPro" id="IPR009057">
    <property type="entry name" value="Homeodomain-like_sf"/>
</dbReference>
<dbReference type="InterPro" id="IPR036271">
    <property type="entry name" value="Tet_transcr_reg_TetR-rel_C_sf"/>
</dbReference>
<dbReference type="EMBL" id="REGR01000003">
    <property type="protein sequence ID" value="RXZ44375.1"/>
    <property type="molecule type" value="Genomic_DNA"/>
</dbReference>
<dbReference type="InterPro" id="IPR001647">
    <property type="entry name" value="HTH_TetR"/>
</dbReference>
<dbReference type="SUPFAM" id="SSF48498">
    <property type="entry name" value="Tetracyclin repressor-like, C-terminal domain"/>
    <property type="match status" value="1"/>
</dbReference>
<evidence type="ECO:0000256" key="4">
    <source>
        <dbReference type="PROSITE-ProRule" id="PRU00335"/>
    </source>
</evidence>
<dbReference type="Gene3D" id="1.10.10.60">
    <property type="entry name" value="Homeodomain-like"/>
    <property type="match status" value="1"/>
</dbReference>
<dbReference type="PANTHER" id="PTHR47506:SF6">
    <property type="entry name" value="HTH-TYPE TRANSCRIPTIONAL REPRESSOR NEMR"/>
    <property type="match status" value="1"/>
</dbReference>
<gene>
    <name evidence="6" type="ORF">EBB06_04520</name>
</gene>
<dbReference type="InterPro" id="IPR011075">
    <property type="entry name" value="TetR_C"/>
</dbReference>
<keyword evidence="2 4" id="KW-0238">DNA-binding</keyword>
<comment type="caution">
    <text evidence="6">The sequence shown here is derived from an EMBL/GenBank/DDBJ whole genome shotgun (WGS) entry which is preliminary data.</text>
</comment>
<keyword evidence="1" id="KW-0805">Transcription regulation</keyword>
<protein>
    <submittedName>
        <fullName evidence="6">TetR/AcrR family transcriptional regulator</fullName>
    </submittedName>
</protein>
<sequence>MGKGGQTRDRIVHYAVTLASEVGVSGLTLGVLADGLAMSKSGLFAHFGSKEELQLAVVLAAQDAFVDEAIRPALTASRGLARLAALFDGWLARFEGGRYPGGCPLLAAAYEFDDQPGAIRDALVAGQKGLRDTLAKAVALAVETGELAPDTDAAEVAFALFALVQAAHHDARLLDDARAYDFARRGYARLIASLRA</sequence>